<dbReference type="PROSITE" id="PS51384">
    <property type="entry name" value="FAD_FR"/>
    <property type="match status" value="1"/>
</dbReference>
<dbReference type="AlphaFoldDB" id="A0A1W2ENC0"/>
<dbReference type="InterPro" id="IPR039374">
    <property type="entry name" value="SIP_fam"/>
</dbReference>
<name>A0A1W2ENC0_9HYPH</name>
<dbReference type="Gene3D" id="3.40.50.80">
    <property type="entry name" value="Nucleotide-binding domain of ferredoxin-NADP reductase (FNR) module"/>
    <property type="match status" value="1"/>
</dbReference>
<proteinExistence type="inferred from homology"/>
<dbReference type="STRING" id="937218.SAMN06297251_1286"/>
<dbReference type="GO" id="GO:0016491">
    <property type="term" value="F:oxidoreductase activity"/>
    <property type="evidence" value="ECO:0007669"/>
    <property type="project" value="InterPro"/>
</dbReference>
<protein>
    <submittedName>
        <fullName evidence="3">NADPH-dependent ferric siderophore reductase, contains FAD-binding and SIP domains</fullName>
    </submittedName>
</protein>
<evidence type="ECO:0000313" key="3">
    <source>
        <dbReference type="EMBL" id="SMD10628.1"/>
    </source>
</evidence>
<reference evidence="3 4" key="1">
    <citation type="submission" date="2017-04" db="EMBL/GenBank/DDBJ databases">
        <authorList>
            <person name="Afonso C.L."/>
            <person name="Miller P.J."/>
            <person name="Scott M.A."/>
            <person name="Spackman E."/>
            <person name="Goraichik I."/>
            <person name="Dimitrov K.M."/>
            <person name="Suarez D.L."/>
            <person name="Swayne D.E."/>
        </authorList>
    </citation>
    <scope>NUCLEOTIDE SEQUENCE [LARGE SCALE GENOMIC DNA]</scope>
    <source>
        <strain evidence="3 4">CGMCC 1.10972</strain>
    </source>
</reference>
<dbReference type="EMBL" id="FWXR01000028">
    <property type="protein sequence ID" value="SMD10628.1"/>
    <property type="molecule type" value="Genomic_DNA"/>
</dbReference>
<dbReference type="InterPro" id="IPR017938">
    <property type="entry name" value="Riboflavin_synthase-like_b-brl"/>
</dbReference>
<dbReference type="Pfam" id="PF08021">
    <property type="entry name" value="FAD_binding_9"/>
    <property type="match status" value="1"/>
</dbReference>
<sequence length="358" mass="39180">MSERTTSPLVRASAIVPAEYGRHVRDFLHQDLTEHELEAEDMGDGRLIIRHEGCLIELDLSPLDELRIRLTAPSDNGLFFLKEAAAKHALEAAPSLTESFVWSDADTAGMLPTNFRELRLLRRQEVMAGLIRLTFAAKDLDLLSDDGLHVKFLLPPKQDRAPCWPKTRANGLPVWPEGEDALAIRYYTIRNLRRSQGEIDIDVVIHPGGRVSDWAMRADPGDLAGMLGPGGGGIPGDASHLLIAGDMTAMPAIARILETIGSDRDGTALLQLPEGADPSDYLAPGRFDVETVASAAGPTGLIDRLTQKLRRGDVDQAWYGGEKQIAQDARRLFKASGLKGSRQLSVAYWQNGRPLDAR</sequence>
<dbReference type="OrthoDB" id="9814826at2"/>
<dbReference type="Proteomes" id="UP000192656">
    <property type="component" value="Unassembled WGS sequence"/>
</dbReference>
<keyword evidence="4" id="KW-1185">Reference proteome</keyword>
<dbReference type="Pfam" id="PF04954">
    <property type="entry name" value="SIP"/>
    <property type="match status" value="1"/>
</dbReference>
<dbReference type="PANTHER" id="PTHR30157:SF0">
    <property type="entry name" value="NADPH-DEPENDENT FERRIC-CHELATE REDUCTASE"/>
    <property type="match status" value="1"/>
</dbReference>
<dbReference type="SUPFAM" id="SSF63380">
    <property type="entry name" value="Riboflavin synthase domain-like"/>
    <property type="match status" value="1"/>
</dbReference>
<gene>
    <name evidence="3" type="ORF">SAMN06297251_1286</name>
</gene>
<organism evidence="3 4">
    <name type="scientific">Fulvimarina manganoxydans</name>
    <dbReference type="NCBI Taxonomy" id="937218"/>
    <lineage>
        <taxon>Bacteria</taxon>
        <taxon>Pseudomonadati</taxon>
        <taxon>Pseudomonadota</taxon>
        <taxon>Alphaproteobacteria</taxon>
        <taxon>Hyphomicrobiales</taxon>
        <taxon>Aurantimonadaceae</taxon>
        <taxon>Fulvimarina</taxon>
    </lineage>
</organism>
<dbReference type="InterPro" id="IPR007037">
    <property type="entry name" value="SIP_rossman_dom"/>
</dbReference>
<evidence type="ECO:0000256" key="1">
    <source>
        <dbReference type="ARBA" id="ARBA00035644"/>
    </source>
</evidence>
<evidence type="ECO:0000259" key="2">
    <source>
        <dbReference type="PROSITE" id="PS51384"/>
    </source>
</evidence>
<evidence type="ECO:0000313" key="4">
    <source>
        <dbReference type="Proteomes" id="UP000192656"/>
    </source>
</evidence>
<dbReference type="InterPro" id="IPR039261">
    <property type="entry name" value="FNR_nucleotide-bd"/>
</dbReference>
<accession>A0A1W2ENC0</accession>
<dbReference type="InterPro" id="IPR013113">
    <property type="entry name" value="SIP_FAD-bd"/>
</dbReference>
<dbReference type="RefSeq" id="WP_084412492.1">
    <property type="nucleotide sequence ID" value="NZ_FWXR01000028.1"/>
</dbReference>
<dbReference type="InterPro" id="IPR017927">
    <property type="entry name" value="FAD-bd_FR_type"/>
</dbReference>
<dbReference type="Gene3D" id="2.40.30.10">
    <property type="entry name" value="Translation factors"/>
    <property type="match status" value="1"/>
</dbReference>
<feature type="domain" description="FAD-binding FR-type" evidence="2">
    <location>
        <begin position="113"/>
        <end position="236"/>
    </location>
</feature>
<dbReference type="CDD" id="cd06193">
    <property type="entry name" value="siderophore_interacting"/>
    <property type="match status" value="1"/>
</dbReference>
<comment type="similarity">
    <text evidence="1">Belongs to the SIP oxidoreductase family.</text>
</comment>
<dbReference type="PANTHER" id="PTHR30157">
    <property type="entry name" value="FERRIC REDUCTASE, NADPH-DEPENDENT"/>
    <property type="match status" value="1"/>
</dbReference>